<dbReference type="PANTHER" id="PTHR10130">
    <property type="entry name" value="PEROXISOMAL TARGETING SIGNAL 1 RECEPTOR PEX5"/>
    <property type="match status" value="1"/>
</dbReference>
<sequence>MSLFGGAECSTASNPLSQFTKHASEDRTLQHRNNVQGIRGQMNVRDEIAMNQQDQEHMDRFFNQQHQFNHHDSFNFQNLSRDLPLAHQSAPQQQIQPSNWSQEFNPGISSNASWSSEFHQKSSPSPVTSAPSPVVNSASYSSMSSNPLMRSRIGGFSPMYNSSMRQNHIQPIQTDNKVVEIAQEKWEDKFKQLDEQFKSQSEGNKSKGKEPEQEEEEIIIDDKYKTDFEEIWNSMKNDDLDFEEAPNQWEKDFETYAQTRRNFGQYNFEKTNQFLNHPDAYEIGLALMENGAKLSEAALAFEAAIQENPNHVEAWLKLGEVQTQNEKEIAGLTALEKCLQLEPNNLPALMTLAVSYINEGYDNAAFATLERWIETKYPQTTSEARLQNPAISDEDRFSLHKRVIELFIKAAQLSPSGANMDADVQMGLGVLFYANEEFDKTIDCFKAALSVRPTDELLWNRLGASLANSNRPEEAIEAYHEALRLKPSFVRARYNLGVSSINIGCYKEAAEHLLGALSMHNVEGIDPNELHNYPALANQSTSILETLKRSFLAMDRRDLLERVSPGMDINQFRQEFNF</sequence>
<evidence type="ECO:0000256" key="14">
    <source>
        <dbReference type="ARBA" id="ARBA00032505"/>
    </source>
</evidence>
<dbReference type="InterPro" id="IPR019734">
    <property type="entry name" value="TPR_rpt"/>
</dbReference>
<feature type="region of interest" description="Disordered" evidence="16">
    <location>
        <begin position="86"/>
        <end position="147"/>
    </location>
</feature>
<keyword evidence="6" id="KW-0963">Cytoplasm</keyword>
<evidence type="ECO:0000256" key="11">
    <source>
        <dbReference type="ARBA" id="ARBA00022927"/>
    </source>
</evidence>
<feature type="compositionally biased region" description="Polar residues" evidence="16">
    <location>
        <begin position="10"/>
        <end position="21"/>
    </location>
</feature>
<organism evidence="17 18">
    <name type="scientific">Wickerhamomyces mucosus</name>
    <dbReference type="NCBI Taxonomy" id="1378264"/>
    <lineage>
        <taxon>Eukaryota</taxon>
        <taxon>Fungi</taxon>
        <taxon>Dikarya</taxon>
        <taxon>Ascomycota</taxon>
        <taxon>Saccharomycotina</taxon>
        <taxon>Saccharomycetes</taxon>
        <taxon>Phaffomycetales</taxon>
        <taxon>Wickerhamomycetaceae</taxon>
        <taxon>Wickerhamomyces</taxon>
    </lineage>
</organism>
<keyword evidence="13" id="KW-0576">Peroxisome</keyword>
<evidence type="ECO:0000256" key="5">
    <source>
        <dbReference type="ARBA" id="ARBA00022448"/>
    </source>
</evidence>
<feature type="repeat" description="TPR" evidence="15">
    <location>
        <begin position="312"/>
        <end position="345"/>
    </location>
</feature>
<dbReference type="GO" id="GO:0005052">
    <property type="term" value="F:peroxisome matrix targeting signal-1 binding"/>
    <property type="evidence" value="ECO:0007669"/>
    <property type="project" value="TreeGrafter"/>
</dbReference>
<feature type="region of interest" description="Disordered" evidence="16">
    <location>
        <begin position="1"/>
        <end position="32"/>
    </location>
</feature>
<keyword evidence="11" id="KW-0653">Protein transport</keyword>
<feature type="compositionally biased region" description="Polar residues" evidence="16">
    <location>
        <begin position="89"/>
        <end position="117"/>
    </location>
</feature>
<evidence type="ECO:0000256" key="15">
    <source>
        <dbReference type="PROSITE-ProRule" id="PRU00339"/>
    </source>
</evidence>
<evidence type="ECO:0000256" key="10">
    <source>
        <dbReference type="ARBA" id="ARBA00022843"/>
    </source>
</evidence>
<dbReference type="PANTHER" id="PTHR10130:SF0">
    <property type="entry name" value="GH08708P"/>
    <property type="match status" value="1"/>
</dbReference>
<dbReference type="Proteomes" id="UP000769528">
    <property type="component" value="Unassembled WGS sequence"/>
</dbReference>
<dbReference type="InterPro" id="IPR024111">
    <property type="entry name" value="PEX5/PEX5L"/>
</dbReference>
<evidence type="ECO:0000256" key="8">
    <source>
        <dbReference type="ARBA" id="ARBA00022737"/>
    </source>
</evidence>
<feature type="compositionally biased region" description="Low complexity" evidence="16">
    <location>
        <begin position="122"/>
        <end position="147"/>
    </location>
</feature>
<evidence type="ECO:0000256" key="3">
    <source>
        <dbReference type="ARBA" id="ARBA00005348"/>
    </source>
</evidence>
<feature type="repeat" description="TPR" evidence="15">
    <location>
        <begin position="422"/>
        <end position="455"/>
    </location>
</feature>
<evidence type="ECO:0000256" key="6">
    <source>
        <dbReference type="ARBA" id="ARBA00022490"/>
    </source>
</evidence>
<dbReference type="InterPro" id="IPR011990">
    <property type="entry name" value="TPR-like_helical_dom_sf"/>
</dbReference>
<proteinExistence type="inferred from homology"/>
<comment type="caution">
    <text evidence="17">The sequence shown here is derived from an EMBL/GenBank/DDBJ whole genome shotgun (WGS) entry which is preliminary data.</text>
</comment>
<dbReference type="SUPFAM" id="SSF48452">
    <property type="entry name" value="TPR-like"/>
    <property type="match status" value="1"/>
</dbReference>
<evidence type="ECO:0000256" key="12">
    <source>
        <dbReference type="ARBA" id="ARBA00022966"/>
    </source>
</evidence>
<dbReference type="SMART" id="SM00028">
    <property type="entry name" value="TPR"/>
    <property type="match status" value="5"/>
</dbReference>
<protein>
    <recommendedName>
        <fullName evidence="4">Peroxisomal targeting signal receptor</fullName>
    </recommendedName>
    <alternativeName>
        <fullName evidence="14">Peroxin-5</fullName>
    </alternativeName>
</protein>
<evidence type="ECO:0000256" key="1">
    <source>
        <dbReference type="ARBA" id="ARBA00004275"/>
    </source>
</evidence>
<keyword evidence="12" id="KW-0882">Thioester bond</keyword>
<dbReference type="FunFam" id="1.25.40.10:FF:000218">
    <property type="entry name" value="Peroxisomal targeting signal receptor"/>
    <property type="match status" value="1"/>
</dbReference>
<keyword evidence="9 15" id="KW-0802">TPR repeat</keyword>
<keyword evidence="8" id="KW-0677">Repeat</keyword>
<accession>A0A9P8TDP1</accession>
<reference evidence="17" key="1">
    <citation type="journal article" date="2021" name="Open Biol.">
        <title>Shared evolutionary footprints suggest mitochondrial oxidative damage underlies multiple complex I losses in fungi.</title>
        <authorList>
            <person name="Schikora-Tamarit M.A."/>
            <person name="Marcet-Houben M."/>
            <person name="Nosek J."/>
            <person name="Gabaldon T."/>
        </authorList>
    </citation>
    <scope>NUCLEOTIDE SEQUENCE</scope>
    <source>
        <strain evidence="17">CBS6341</strain>
    </source>
</reference>
<reference evidence="17" key="2">
    <citation type="submission" date="2021-01" db="EMBL/GenBank/DDBJ databases">
        <authorList>
            <person name="Schikora-Tamarit M.A."/>
        </authorList>
    </citation>
    <scope>NUCLEOTIDE SEQUENCE</scope>
    <source>
        <strain evidence="17">CBS6341</strain>
    </source>
</reference>
<feature type="repeat" description="TPR" evidence="15">
    <location>
        <begin position="456"/>
        <end position="489"/>
    </location>
</feature>
<keyword evidence="7" id="KW-1017">Isopeptide bond</keyword>
<dbReference type="Pfam" id="PF13432">
    <property type="entry name" value="TPR_16"/>
    <property type="match status" value="1"/>
</dbReference>
<dbReference type="OrthoDB" id="10006023at2759"/>
<dbReference type="AlphaFoldDB" id="A0A9P8TDP1"/>
<dbReference type="Gene3D" id="1.25.40.10">
    <property type="entry name" value="Tetratricopeptide repeat domain"/>
    <property type="match status" value="1"/>
</dbReference>
<evidence type="ECO:0000313" key="17">
    <source>
        <dbReference type="EMBL" id="KAH3674496.1"/>
    </source>
</evidence>
<comment type="similarity">
    <text evidence="3">Belongs to the peroxisomal targeting signal receptor family.</text>
</comment>
<evidence type="ECO:0000256" key="7">
    <source>
        <dbReference type="ARBA" id="ARBA00022499"/>
    </source>
</evidence>
<dbReference type="EMBL" id="JAEUBF010000853">
    <property type="protein sequence ID" value="KAH3674496.1"/>
    <property type="molecule type" value="Genomic_DNA"/>
</dbReference>
<dbReference type="GO" id="GO:0016560">
    <property type="term" value="P:protein import into peroxisome matrix, docking"/>
    <property type="evidence" value="ECO:0007669"/>
    <property type="project" value="TreeGrafter"/>
</dbReference>
<keyword evidence="5" id="KW-0813">Transport</keyword>
<evidence type="ECO:0000256" key="2">
    <source>
        <dbReference type="ARBA" id="ARBA00004496"/>
    </source>
</evidence>
<keyword evidence="10" id="KW-0832">Ubl conjugation</keyword>
<name>A0A9P8TDP1_9ASCO</name>
<gene>
    <name evidence="17" type="ORF">WICMUC_003334</name>
</gene>
<dbReference type="GO" id="GO:0005829">
    <property type="term" value="C:cytosol"/>
    <property type="evidence" value="ECO:0007669"/>
    <property type="project" value="TreeGrafter"/>
</dbReference>
<feature type="region of interest" description="Disordered" evidence="16">
    <location>
        <begin position="197"/>
        <end position="218"/>
    </location>
</feature>
<evidence type="ECO:0000256" key="16">
    <source>
        <dbReference type="SAM" id="MobiDB-lite"/>
    </source>
</evidence>
<keyword evidence="18" id="KW-1185">Reference proteome</keyword>
<evidence type="ECO:0000256" key="4">
    <source>
        <dbReference type="ARBA" id="ARBA00014710"/>
    </source>
</evidence>
<evidence type="ECO:0000256" key="13">
    <source>
        <dbReference type="ARBA" id="ARBA00023140"/>
    </source>
</evidence>
<dbReference type="PROSITE" id="PS50005">
    <property type="entry name" value="TPR"/>
    <property type="match status" value="3"/>
</dbReference>
<evidence type="ECO:0000313" key="18">
    <source>
        <dbReference type="Proteomes" id="UP000769528"/>
    </source>
</evidence>
<comment type="subcellular location">
    <subcellularLocation>
        <location evidence="2">Cytoplasm</location>
    </subcellularLocation>
    <subcellularLocation>
        <location evidence="1">Peroxisome</location>
    </subcellularLocation>
</comment>
<evidence type="ECO:0000256" key="9">
    <source>
        <dbReference type="ARBA" id="ARBA00022803"/>
    </source>
</evidence>
<dbReference type="GO" id="GO:0005778">
    <property type="term" value="C:peroxisomal membrane"/>
    <property type="evidence" value="ECO:0007669"/>
    <property type="project" value="TreeGrafter"/>
</dbReference>
<dbReference type="Pfam" id="PF00515">
    <property type="entry name" value="TPR_1"/>
    <property type="match status" value="1"/>
</dbReference>